<dbReference type="AlphaFoldDB" id="A0A8J5K5F7"/>
<feature type="compositionally biased region" description="Low complexity" evidence="7">
    <location>
        <begin position="1105"/>
        <end position="1122"/>
    </location>
</feature>
<dbReference type="GO" id="GO:0008017">
    <property type="term" value="F:microtubule binding"/>
    <property type="evidence" value="ECO:0007669"/>
    <property type="project" value="InterPro"/>
</dbReference>
<keyword evidence="5" id="KW-0505">Motor protein</keyword>
<evidence type="ECO:0000256" key="5">
    <source>
        <dbReference type="PROSITE-ProRule" id="PRU00283"/>
    </source>
</evidence>
<feature type="domain" description="Kinesin motor" evidence="8">
    <location>
        <begin position="33"/>
        <end position="445"/>
    </location>
</feature>
<evidence type="ECO:0000256" key="1">
    <source>
        <dbReference type="ARBA" id="ARBA00004245"/>
    </source>
</evidence>
<evidence type="ECO:0000259" key="8">
    <source>
        <dbReference type="PROSITE" id="PS50067"/>
    </source>
</evidence>
<dbReference type="PROSITE" id="PS00411">
    <property type="entry name" value="KINESIN_MOTOR_1"/>
    <property type="match status" value="1"/>
</dbReference>
<gene>
    <name evidence="9" type="primary">Kif23-L</name>
    <name evidence="9" type="ORF">Hamer_G010238</name>
</gene>
<dbReference type="PRINTS" id="PR00380">
    <property type="entry name" value="KINESINHEAVY"/>
</dbReference>
<dbReference type="PROSITE" id="PS50067">
    <property type="entry name" value="KINESIN_MOTOR_2"/>
    <property type="match status" value="1"/>
</dbReference>
<keyword evidence="2 5" id="KW-0547">Nucleotide-binding</keyword>
<evidence type="ECO:0000256" key="4">
    <source>
        <dbReference type="ARBA" id="ARBA00023212"/>
    </source>
</evidence>
<dbReference type="GO" id="GO:0005871">
    <property type="term" value="C:kinesin complex"/>
    <property type="evidence" value="ECO:0007669"/>
    <property type="project" value="TreeGrafter"/>
</dbReference>
<feature type="binding site" evidence="5">
    <location>
        <begin position="120"/>
        <end position="127"/>
    </location>
    <ligand>
        <name>ATP</name>
        <dbReference type="ChEBI" id="CHEBI:30616"/>
    </ligand>
</feature>
<proteinExistence type="inferred from homology"/>
<dbReference type="Gene3D" id="2.60.40.4330">
    <property type="entry name" value="Kinesin-like protein Kif23, Arf6-interacting domain"/>
    <property type="match status" value="1"/>
</dbReference>
<feature type="region of interest" description="Disordered" evidence="7">
    <location>
        <begin position="1"/>
        <end position="27"/>
    </location>
</feature>
<comment type="subcellular location">
    <subcellularLocation>
        <location evidence="1">Cytoplasm</location>
        <location evidence="1">Cytoskeleton</location>
    </subcellularLocation>
</comment>
<feature type="region of interest" description="Disordered" evidence="7">
    <location>
        <begin position="162"/>
        <end position="216"/>
    </location>
</feature>
<evidence type="ECO:0000256" key="3">
    <source>
        <dbReference type="ARBA" id="ARBA00022840"/>
    </source>
</evidence>
<evidence type="ECO:0000256" key="6">
    <source>
        <dbReference type="SAM" id="Coils"/>
    </source>
</evidence>
<dbReference type="GO" id="GO:0005524">
    <property type="term" value="F:ATP binding"/>
    <property type="evidence" value="ECO:0007669"/>
    <property type="project" value="UniProtKB-UniRule"/>
</dbReference>
<evidence type="ECO:0000313" key="9">
    <source>
        <dbReference type="EMBL" id="KAG7167834.1"/>
    </source>
</evidence>
<dbReference type="GO" id="GO:0003777">
    <property type="term" value="F:microtubule motor activity"/>
    <property type="evidence" value="ECO:0007669"/>
    <property type="project" value="InterPro"/>
</dbReference>
<evidence type="ECO:0000256" key="2">
    <source>
        <dbReference type="ARBA" id="ARBA00022741"/>
    </source>
</evidence>
<feature type="compositionally biased region" description="Low complexity" evidence="7">
    <location>
        <begin position="682"/>
        <end position="691"/>
    </location>
</feature>
<dbReference type="PANTHER" id="PTHR24115">
    <property type="entry name" value="KINESIN-RELATED"/>
    <property type="match status" value="1"/>
</dbReference>
<keyword evidence="3 5" id="KW-0067">ATP-binding</keyword>
<reference evidence="9" key="1">
    <citation type="journal article" date="2021" name="Sci. Adv.">
        <title>The American lobster genome reveals insights on longevity, neural, and immune adaptations.</title>
        <authorList>
            <person name="Polinski J.M."/>
            <person name="Zimin A.V."/>
            <person name="Clark K.F."/>
            <person name="Kohn A.B."/>
            <person name="Sadowski N."/>
            <person name="Timp W."/>
            <person name="Ptitsyn A."/>
            <person name="Khanna P."/>
            <person name="Romanova D.Y."/>
            <person name="Williams P."/>
            <person name="Greenwood S.J."/>
            <person name="Moroz L.L."/>
            <person name="Walt D.R."/>
            <person name="Bodnar A.G."/>
        </authorList>
    </citation>
    <scope>NUCLEOTIDE SEQUENCE</scope>
    <source>
        <strain evidence="9">GMGI-L3</strain>
    </source>
</reference>
<keyword evidence="4" id="KW-0206">Cytoskeleton</keyword>
<feature type="region of interest" description="Disordered" evidence="7">
    <location>
        <begin position="677"/>
        <end position="721"/>
    </location>
</feature>
<dbReference type="CDD" id="cd01368">
    <property type="entry name" value="KISc_KIF23_like"/>
    <property type="match status" value="1"/>
</dbReference>
<dbReference type="InterPro" id="IPR001752">
    <property type="entry name" value="Kinesin_motor_dom"/>
</dbReference>
<comment type="caution">
    <text evidence="9">The sequence shown here is derived from an EMBL/GenBank/DDBJ whole genome shotgun (WGS) entry which is preliminary data.</text>
</comment>
<feature type="compositionally biased region" description="Polar residues" evidence="7">
    <location>
        <begin position="202"/>
        <end position="212"/>
    </location>
</feature>
<dbReference type="GO" id="GO:0005874">
    <property type="term" value="C:microtubule"/>
    <property type="evidence" value="ECO:0007669"/>
    <property type="project" value="TreeGrafter"/>
</dbReference>
<dbReference type="EMBL" id="JAHLQT010021257">
    <property type="protein sequence ID" value="KAG7167834.1"/>
    <property type="molecule type" value="Genomic_DNA"/>
</dbReference>
<dbReference type="PANTHER" id="PTHR24115:SF600">
    <property type="entry name" value="KINESIN-LIKE PROTEIN KIF23"/>
    <property type="match status" value="1"/>
</dbReference>
<protein>
    <submittedName>
        <fullName evidence="9">Kinesin-like protein KIF23-like</fullName>
    </submittedName>
</protein>
<dbReference type="InterPro" id="IPR036961">
    <property type="entry name" value="Kinesin_motor_dom_sf"/>
</dbReference>
<dbReference type="Pfam" id="PF00225">
    <property type="entry name" value="Kinesin"/>
    <property type="match status" value="1"/>
</dbReference>
<organism evidence="9 10">
    <name type="scientific">Homarus americanus</name>
    <name type="common">American lobster</name>
    <dbReference type="NCBI Taxonomy" id="6706"/>
    <lineage>
        <taxon>Eukaryota</taxon>
        <taxon>Metazoa</taxon>
        <taxon>Ecdysozoa</taxon>
        <taxon>Arthropoda</taxon>
        <taxon>Crustacea</taxon>
        <taxon>Multicrustacea</taxon>
        <taxon>Malacostraca</taxon>
        <taxon>Eumalacostraca</taxon>
        <taxon>Eucarida</taxon>
        <taxon>Decapoda</taxon>
        <taxon>Pleocyemata</taxon>
        <taxon>Astacidea</taxon>
        <taxon>Nephropoidea</taxon>
        <taxon>Nephropidae</taxon>
        <taxon>Homarus</taxon>
    </lineage>
</organism>
<feature type="compositionally biased region" description="Basic and acidic residues" evidence="7">
    <location>
        <begin position="1"/>
        <end position="11"/>
    </location>
</feature>
<dbReference type="GO" id="GO:0007018">
    <property type="term" value="P:microtubule-based movement"/>
    <property type="evidence" value="ECO:0007669"/>
    <property type="project" value="InterPro"/>
</dbReference>
<evidence type="ECO:0000256" key="7">
    <source>
        <dbReference type="SAM" id="MobiDB-lite"/>
    </source>
</evidence>
<dbReference type="GO" id="GO:0016887">
    <property type="term" value="F:ATP hydrolysis activity"/>
    <property type="evidence" value="ECO:0007669"/>
    <property type="project" value="TreeGrafter"/>
</dbReference>
<accession>A0A8J5K5F7</accession>
<keyword evidence="10" id="KW-1185">Reference proteome</keyword>
<dbReference type="Gene3D" id="3.40.850.10">
    <property type="entry name" value="Kinesin motor domain"/>
    <property type="match status" value="1"/>
</dbReference>
<dbReference type="SUPFAM" id="SSF52540">
    <property type="entry name" value="P-loop containing nucleoside triphosphate hydrolases"/>
    <property type="match status" value="1"/>
</dbReference>
<feature type="coiled-coil region" evidence="6">
    <location>
        <begin position="576"/>
        <end position="603"/>
    </location>
</feature>
<comment type="similarity">
    <text evidence="5">Belongs to the TRAFAC class myosin-kinesin ATPase superfamily. Kinesin family.</text>
</comment>
<dbReference type="Proteomes" id="UP000747542">
    <property type="component" value="Unassembled WGS sequence"/>
</dbReference>
<keyword evidence="4" id="KW-0963">Cytoplasm</keyword>
<feature type="region of interest" description="Disordered" evidence="7">
    <location>
        <begin position="1102"/>
        <end position="1122"/>
    </location>
</feature>
<dbReference type="GO" id="GO:0051256">
    <property type="term" value="P:mitotic spindle midzone assembly"/>
    <property type="evidence" value="ECO:0007669"/>
    <property type="project" value="TreeGrafter"/>
</dbReference>
<dbReference type="GO" id="GO:0005634">
    <property type="term" value="C:nucleus"/>
    <property type="evidence" value="ECO:0007669"/>
    <property type="project" value="TreeGrafter"/>
</dbReference>
<dbReference type="InterPro" id="IPR019821">
    <property type="entry name" value="Kinesin_motor_CS"/>
</dbReference>
<dbReference type="InterPro" id="IPR038105">
    <property type="entry name" value="Kif23_Arf-bd_sf"/>
</dbReference>
<keyword evidence="6" id="KW-0175">Coiled coil</keyword>
<feature type="compositionally biased region" description="Polar residues" evidence="7">
    <location>
        <begin position="702"/>
        <end position="716"/>
    </location>
</feature>
<dbReference type="InterPro" id="IPR027640">
    <property type="entry name" value="Kinesin-like_fam"/>
</dbReference>
<dbReference type="SMART" id="SM00129">
    <property type="entry name" value="KISc"/>
    <property type="match status" value="1"/>
</dbReference>
<name>A0A8J5K5F7_HOMAM</name>
<evidence type="ECO:0000313" key="10">
    <source>
        <dbReference type="Proteomes" id="UP000747542"/>
    </source>
</evidence>
<dbReference type="InterPro" id="IPR027417">
    <property type="entry name" value="P-loop_NTPase"/>
</dbReference>
<sequence length="1167" mass="131446">MLSIMKPDRTPIKRKPRPTPKPKTVERHVEKDPVEVFCRIRPVETPDQEECISVIDSSTVKLTPPVTSFAFRNGNAKEQLYKFQNVFGPDTTQKELFDHVAKPLVSEVLNGKNGLLFAYGVTGSGKTYSMEGVPQDGGIVRRTLDVIFNSIQDYQARRCTFKPDRMNGFDGQSESDAFSDRRRMDATPNRITRTNKPRRETSGSQDNSQRIPDTSRIENIDEDNVFSLFVSYIQIYNNYIYDLLEEVLEIGPSRGLQTKILREDAQHNMYVHGCVEMEVKSPEDALEILYKGQKRRKIAYTRLNCESSRSHSIFTIRVVQAPLDAQGEDVVTDKNAITVSQLSLVDLAGSERNIRTKAVGDRIKEAGNINNSLMNLRACIEALRENQMMGGLKKVPYRDSKLTHYFKNYFDGEGKVNMVVCVNPKADDYDETLTVMKFAQLASEVQIQRVIQPVRHDLGLPPGRRRANQLFKEVRRRLEAEGENTKNLEVDLTPIYTLAPDWPAVTYTPETLEEVFTKLKAYLQKRVNSREKLKIDLKDKFSAVHLAIMDMEKENIIMKKEIASLRSLYGDAMSKVRSLESMLLNAESANESLQRKFSDYNNLVDDYNGVRDELDMAKTQGHLDKQRMKAWHKTKLEQEKEKIKNGLNAKFTQKKSKIYHTQVRALQEILLDGTSNTPVSFPPSSSDSDLSQIRPTARSAIKASTSDPKLNSSQAVPTPDLYGPAVVNLRHRRSRSQGAEVWLDHRPTHGDVLPTAGGGSQVVFQDVEILKQRDPLAVPSRKRSSDGTPKVDALTVQDRCAASIEGHTTPRPFVLNKRSRYPSWCLHPPLVPPLTLGALHPSMVPCSTILVPPPTPGAFTHSGAFPHSGALRHPWCRLPILVPPLLVPPPTWCRLPIWCLLTPGALTHSAPLLGALTTPGALHPPWLHPPGALATWCRLLSWCPPLPLVPSTHPLVPYAHPWCPPPPLVPSTHWCHTWCPHPGASTTSTHSAVALEEDSCTSQFIYCPTLPPRLAVRWLSSACQGNHRGNTFDRALPCPMPRLPDRNDRNLDGNSFAWLRFLQVDVIFWYQSLTLVSTQSVWGDDSKRKREKSVMDSKPHVVGATTHTHNNHNYSPTPTTTTTSLPLPINAITKVCQRRERDVNYRRLSIPSFVISDHFRRKENGKK</sequence>